<proteinExistence type="predicted"/>
<accession>A0AAD7W654</accession>
<keyword evidence="2" id="KW-1185">Reference proteome</keyword>
<gene>
    <name evidence="1" type="ORF">AAFF_G00207000</name>
</gene>
<organism evidence="1 2">
    <name type="scientific">Aldrovandia affinis</name>
    <dbReference type="NCBI Taxonomy" id="143900"/>
    <lineage>
        <taxon>Eukaryota</taxon>
        <taxon>Metazoa</taxon>
        <taxon>Chordata</taxon>
        <taxon>Craniata</taxon>
        <taxon>Vertebrata</taxon>
        <taxon>Euteleostomi</taxon>
        <taxon>Actinopterygii</taxon>
        <taxon>Neopterygii</taxon>
        <taxon>Teleostei</taxon>
        <taxon>Notacanthiformes</taxon>
        <taxon>Halosauridae</taxon>
        <taxon>Aldrovandia</taxon>
    </lineage>
</organism>
<comment type="caution">
    <text evidence="1">The sequence shown here is derived from an EMBL/GenBank/DDBJ whole genome shotgun (WGS) entry which is preliminary data.</text>
</comment>
<evidence type="ECO:0000313" key="1">
    <source>
        <dbReference type="EMBL" id="KAJ8384239.1"/>
    </source>
</evidence>
<name>A0AAD7W654_9TELE</name>
<protein>
    <submittedName>
        <fullName evidence="1">Uncharacterized protein</fullName>
    </submittedName>
</protein>
<dbReference type="Proteomes" id="UP001221898">
    <property type="component" value="Unassembled WGS sequence"/>
</dbReference>
<reference evidence="1" key="1">
    <citation type="journal article" date="2023" name="Science">
        <title>Genome structures resolve the early diversification of teleost fishes.</title>
        <authorList>
            <person name="Parey E."/>
            <person name="Louis A."/>
            <person name="Montfort J."/>
            <person name="Bouchez O."/>
            <person name="Roques C."/>
            <person name="Iampietro C."/>
            <person name="Lluch J."/>
            <person name="Castinel A."/>
            <person name="Donnadieu C."/>
            <person name="Desvignes T."/>
            <person name="Floi Bucao C."/>
            <person name="Jouanno E."/>
            <person name="Wen M."/>
            <person name="Mejri S."/>
            <person name="Dirks R."/>
            <person name="Jansen H."/>
            <person name="Henkel C."/>
            <person name="Chen W.J."/>
            <person name="Zahm M."/>
            <person name="Cabau C."/>
            <person name="Klopp C."/>
            <person name="Thompson A.W."/>
            <person name="Robinson-Rechavi M."/>
            <person name="Braasch I."/>
            <person name="Lecointre G."/>
            <person name="Bobe J."/>
            <person name="Postlethwait J.H."/>
            <person name="Berthelot C."/>
            <person name="Roest Crollius H."/>
            <person name="Guiguen Y."/>
        </authorList>
    </citation>
    <scope>NUCLEOTIDE SEQUENCE</scope>
    <source>
        <strain evidence="1">NC1722</strain>
    </source>
</reference>
<evidence type="ECO:0000313" key="2">
    <source>
        <dbReference type="Proteomes" id="UP001221898"/>
    </source>
</evidence>
<sequence length="134" mass="14318">MSSGGAGDQSGCGRDTGLIWVDVLLIAGRLDESIRSMRRALQRKVRPITDGTGALIRLSGPGAPHHGPPPYRLANSIKRERPGVWFRAGPAQINGGIRARGSRLFPRGWEDGPLRVAALASALGRDPFHSLPLP</sequence>
<dbReference type="AlphaFoldDB" id="A0AAD7W654"/>
<dbReference type="EMBL" id="JAINUG010000275">
    <property type="protein sequence ID" value="KAJ8384239.1"/>
    <property type="molecule type" value="Genomic_DNA"/>
</dbReference>